<dbReference type="Proteomes" id="UP000825228">
    <property type="component" value="Unassembled WGS sequence"/>
</dbReference>
<feature type="region of interest" description="Disordered" evidence="1">
    <location>
        <begin position="1"/>
        <end position="36"/>
    </location>
</feature>
<keyword evidence="3" id="KW-1185">Reference proteome</keyword>
<accession>A0ABS7P8K7</accession>
<gene>
    <name evidence="2" type="ORF">HQ603_18655</name>
</gene>
<reference evidence="2 3" key="1">
    <citation type="submission" date="2020-06" db="EMBL/GenBank/DDBJ databases">
        <title>Taxonomy, biology and ecology of Rhodococcus bacteria occurring in California pistachio and other woody hosts as revealed by genome sequence analyses.</title>
        <authorList>
            <person name="Gai Y."/>
            <person name="Riely B."/>
        </authorList>
    </citation>
    <scope>NUCLEOTIDE SEQUENCE [LARGE SCALE GENOMIC DNA]</scope>
    <source>
        <strain evidence="2 3">BP-281</strain>
    </source>
</reference>
<evidence type="ECO:0000313" key="2">
    <source>
        <dbReference type="EMBL" id="MBY6368773.1"/>
    </source>
</evidence>
<name>A0ABS7P8K7_9NOCA</name>
<dbReference type="EMBL" id="JABUBU010000040">
    <property type="protein sequence ID" value="MBY6368773.1"/>
    <property type="molecule type" value="Genomic_DNA"/>
</dbReference>
<evidence type="ECO:0000256" key="1">
    <source>
        <dbReference type="SAM" id="MobiDB-lite"/>
    </source>
</evidence>
<organism evidence="2 3">
    <name type="scientific">Rhodococcoides corynebacterioides</name>
    <dbReference type="NCBI Taxonomy" id="53972"/>
    <lineage>
        <taxon>Bacteria</taxon>
        <taxon>Bacillati</taxon>
        <taxon>Actinomycetota</taxon>
        <taxon>Actinomycetes</taxon>
        <taxon>Mycobacteriales</taxon>
        <taxon>Nocardiaceae</taxon>
        <taxon>Rhodococcoides</taxon>
    </lineage>
</organism>
<comment type="caution">
    <text evidence="2">The sequence shown here is derived from an EMBL/GenBank/DDBJ whole genome shotgun (WGS) entry which is preliminary data.</text>
</comment>
<protein>
    <submittedName>
        <fullName evidence="2">Uncharacterized protein</fullName>
    </submittedName>
</protein>
<sequence length="63" mass="6381">MRAVDGSAPAGQDHGRAPVAAVPPGLRPTDDDQDVERRVRTAVLDIRDGSVAVPPVIGAGSPA</sequence>
<evidence type="ECO:0000313" key="3">
    <source>
        <dbReference type="Proteomes" id="UP000825228"/>
    </source>
</evidence>
<proteinExistence type="predicted"/>